<organism evidence="1">
    <name type="scientific">uncultured Rubrobacteraceae bacterium</name>
    <dbReference type="NCBI Taxonomy" id="349277"/>
    <lineage>
        <taxon>Bacteria</taxon>
        <taxon>Bacillati</taxon>
        <taxon>Actinomycetota</taxon>
        <taxon>Rubrobacteria</taxon>
        <taxon>Rubrobacterales</taxon>
        <taxon>Rubrobacteraceae</taxon>
        <taxon>environmental samples</taxon>
    </lineage>
</organism>
<feature type="non-terminal residue" evidence="1">
    <location>
        <position position="1"/>
    </location>
</feature>
<accession>A0A6J4PWZ4</accession>
<proteinExistence type="predicted"/>
<gene>
    <name evidence="1" type="ORF">AVDCRST_MAG01-01-2765</name>
</gene>
<dbReference type="AlphaFoldDB" id="A0A6J4PWZ4"/>
<reference evidence="1" key="1">
    <citation type="submission" date="2020-02" db="EMBL/GenBank/DDBJ databases">
        <authorList>
            <person name="Meier V. D."/>
        </authorList>
    </citation>
    <scope>NUCLEOTIDE SEQUENCE</scope>
    <source>
        <strain evidence="1">AVDCRST_MAG01</strain>
    </source>
</reference>
<dbReference type="EMBL" id="CADCUW010000368">
    <property type="protein sequence ID" value="CAA9428241.1"/>
    <property type="molecule type" value="Genomic_DNA"/>
</dbReference>
<sequence length="47" mass="5122">GRDERRPDYGPADTELRVARRGGEALRALREAAAGAPRPRVLPGRLV</sequence>
<feature type="non-terminal residue" evidence="1">
    <location>
        <position position="47"/>
    </location>
</feature>
<name>A0A6J4PWZ4_9ACTN</name>
<evidence type="ECO:0000313" key="1">
    <source>
        <dbReference type="EMBL" id="CAA9428241.1"/>
    </source>
</evidence>
<protein>
    <submittedName>
        <fullName evidence="1">Uncharacterized protein</fullName>
    </submittedName>
</protein>